<evidence type="ECO:0000256" key="7">
    <source>
        <dbReference type="ARBA" id="ARBA00023136"/>
    </source>
</evidence>
<sequence>MATRPDPNVDISHFEVIFSARTAAPFSGDNPEIAGSSSSQGLSSFEKRQKFEKRNAERLQRVQEICQSKESPTYIRPVYFLSDPDRQLLQCHVAKVGCSFWTSVFRFLHLKAKGQLGGYRSPLDIPRFEVHHAKDHPEELYPRRVLAAEGPESKSVRNPYSRLWSVYLDKIVTLSLCTPTISFTEFLRNVGISYNNNRHYMPVTMMCNPCIFKPDYIGFQETFSDDAFHILQAVGLDHVAPKINQSVYQEHEIRSLTEYAYSIPDYWFDRQTNICQNKSTEMAMNLWRVFQFNGHIRSDLPFPRDLEEYTPASVTKMILDVIQKFPISKKEAKEQKLKYMTTAYKEVPADVIEGVQKKYKYDFLMFGYDANVDALK</sequence>
<keyword evidence="3 9" id="KW-0808">Transferase</keyword>
<reference evidence="12" key="1">
    <citation type="submission" date="2025-08" db="UniProtKB">
        <authorList>
            <consortium name="RefSeq"/>
        </authorList>
    </citation>
    <scope>IDENTIFICATION</scope>
</reference>
<evidence type="ECO:0000256" key="2">
    <source>
        <dbReference type="ARBA" id="ARBA00006339"/>
    </source>
</evidence>
<dbReference type="PANTHER" id="PTHR12137">
    <property type="entry name" value="CARBOHYDRATE SULFOTRANSFERASE"/>
    <property type="match status" value="1"/>
</dbReference>
<keyword evidence="4" id="KW-0812">Transmembrane</keyword>
<dbReference type="GeneID" id="101859041"/>
<keyword evidence="6 9" id="KW-0333">Golgi apparatus</keyword>
<evidence type="ECO:0000256" key="5">
    <source>
        <dbReference type="ARBA" id="ARBA00022989"/>
    </source>
</evidence>
<comment type="subcellular location">
    <subcellularLocation>
        <location evidence="1 9">Golgi apparatus membrane</location>
        <topology evidence="1 9">Single-pass type II membrane protein</topology>
    </subcellularLocation>
</comment>
<protein>
    <recommendedName>
        <fullName evidence="9">Carbohydrate sulfotransferase</fullName>
        <ecNumber evidence="9">2.8.2.-</ecNumber>
    </recommendedName>
</protein>
<keyword evidence="8 9" id="KW-0325">Glycoprotein</keyword>
<keyword evidence="5" id="KW-1133">Transmembrane helix</keyword>
<gene>
    <name evidence="12" type="primary">LOC101859041</name>
</gene>
<evidence type="ECO:0000256" key="4">
    <source>
        <dbReference type="ARBA" id="ARBA00022692"/>
    </source>
</evidence>
<dbReference type="InterPro" id="IPR018011">
    <property type="entry name" value="Carb_sulfotrans_8-10"/>
</dbReference>
<accession>A0ABM0K3H9</accession>
<dbReference type="Pfam" id="PF03567">
    <property type="entry name" value="Sulfotransfer_2"/>
    <property type="match status" value="1"/>
</dbReference>
<evidence type="ECO:0000256" key="8">
    <source>
        <dbReference type="ARBA" id="ARBA00023180"/>
    </source>
</evidence>
<dbReference type="Proteomes" id="UP000694888">
    <property type="component" value="Unplaced"/>
</dbReference>
<keyword evidence="7" id="KW-0472">Membrane</keyword>
<evidence type="ECO:0000313" key="11">
    <source>
        <dbReference type="Proteomes" id="UP000694888"/>
    </source>
</evidence>
<dbReference type="InterPro" id="IPR005331">
    <property type="entry name" value="Sulfotransferase"/>
</dbReference>
<evidence type="ECO:0000256" key="1">
    <source>
        <dbReference type="ARBA" id="ARBA00004323"/>
    </source>
</evidence>
<organism evidence="11 12">
    <name type="scientific">Aplysia californica</name>
    <name type="common">California sea hare</name>
    <dbReference type="NCBI Taxonomy" id="6500"/>
    <lineage>
        <taxon>Eukaryota</taxon>
        <taxon>Metazoa</taxon>
        <taxon>Spiralia</taxon>
        <taxon>Lophotrochozoa</taxon>
        <taxon>Mollusca</taxon>
        <taxon>Gastropoda</taxon>
        <taxon>Heterobranchia</taxon>
        <taxon>Euthyneura</taxon>
        <taxon>Tectipleura</taxon>
        <taxon>Aplysiida</taxon>
        <taxon>Aplysioidea</taxon>
        <taxon>Aplysiidae</taxon>
        <taxon>Aplysia</taxon>
    </lineage>
</organism>
<proteinExistence type="inferred from homology"/>
<feature type="region of interest" description="Disordered" evidence="10">
    <location>
        <begin position="27"/>
        <end position="47"/>
    </location>
</feature>
<feature type="compositionally biased region" description="Low complexity" evidence="10">
    <location>
        <begin position="35"/>
        <end position="44"/>
    </location>
</feature>
<dbReference type="RefSeq" id="XP_005107910.1">
    <property type="nucleotide sequence ID" value="XM_005107853.1"/>
</dbReference>
<evidence type="ECO:0000256" key="10">
    <source>
        <dbReference type="SAM" id="MobiDB-lite"/>
    </source>
</evidence>
<dbReference type="EC" id="2.8.2.-" evidence="9"/>
<keyword evidence="11" id="KW-1185">Reference proteome</keyword>
<evidence type="ECO:0000313" key="12">
    <source>
        <dbReference type="RefSeq" id="XP_005107910.1"/>
    </source>
</evidence>
<evidence type="ECO:0000256" key="6">
    <source>
        <dbReference type="ARBA" id="ARBA00023034"/>
    </source>
</evidence>
<keyword evidence="9" id="KW-0735">Signal-anchor</keyword>
<evidence type="ECO:0000256" key="9">
    <source>
        <dbReference type="RuleBase" id="RU364020"/>
    </source>
</evidence>
<comment type="similarity">
    <text evidence="2 9">Belongs to the sulfotransferase 2 family.</text>
</comment>
<evidence type="ECO:0000256" key="3">
    <source>
        <dbReference type="ARBA" id="ARBA00022679"/>
    </source>
</evidence>
<dbReference type="PANTHER" id="PTHR12137:SF54">
    <property type="entry name" value="CARBOHYDRATE SULFOTRANSFERASE"/>
    <property type="match status" value="1"/>
</dbReference>
<keyword evidence="9" id="KW-0119">Carbohydrate metabolism</keyword>
<name>A0ABM0K3H9_APLCA</name>